<evidence type="ECO:0000259" key="4">
    <source>
        <dbReference type="Pfam" id="PF22725"/>
    </source>
</evidence>
<dbReference type="InterPro" id="IPR055170">
    <property type="entry name" value="GFO_IDH_MocA-like_dom"/>
</dbReference>
<proteinExistence type="inferred from homology"/>
<dbReference type="Pfam" id="PF22725">
    <property type="entry name" value="GFO_IDH_MocA_C3"/>
    <property type="match status" value="1"/>
</dbReference>
<gene>
    <name evidence="5" type="ORF">CYME_CMO306C</name>
</gene>
<accession>M1UUR9</accession>
<feature type="domain" description="GFO/IDH/MocA-like oxidoreductase" evidence="4">
    <location>
        <begin position="177"/>
        <end position="299"/>
    </location>
</feature>
<dbReference type="eggNOG" id="KOG2741">
    <property type="taxonomic scope" value="Eukaryota"/>
</dbReference>
<evidence type="ECO:0000256" key="2">
    <source>
        <dbReference type="ARBA" id="ARBA00023002"/>
    </source>
</evidence>
<name>M1UUR9_CYAM1</name>
<dbReference type="HOGENOM" id="CLU_023194_0_3_1"/>
<dbReference type="RefSeq" id="XP_005537672.1">
    <property type="nucleotide sequence ID" value="XM_005537615.1"/>
</dbReference>
<dbReference type="SUPFAM" id="SSF51735">
    <property type="entry name" value="NAD(P)-binding Rossmann-fold domains"/>
    <property type="match status" value="1"/>
</dbReference>
<dbReference type="InterPro" id="IPR030827">
    <property type="entry name" value="Myo_inos_IolG"/>
</dbReference>
<dbReference type="PANTHER" id="PTHR42840">
    <property type="entry name" value="NAD(P)-BINDING ROSSMANN-FOLD SUPERFAMILY PROTEIN-RELATED"/>
    <property type="match status" value="1"/>
</dbReference>
<comment type="similarity">
    <text evidence="1">Belongs to the Gfo/Idh/MocA family.</text>
</comment>
<dbReference type="GeneID" id="16995761"/>
<sequence>MQAAKFCGRLIRLSTFNSNGIGSTREIFAVRQLNSTQRSLSSQSSAGACVNIGIVGAGRIGQVHAETLSRLPNARAVHIVDTIEKAAQSAATKFGIPRVSTRFEDLVENKDIHAVFICSPSTLHAAQIKACCAAGKHIFCEKPLAITLAEADEVIQTVERSGVKMMLAFQRRFDPFFASAQAAVARGDIGEPFTFKLTSRDPAPPPIEYLKMSGGQANDQAIHDFDVARFLMNGAECTEVYTVGACRVDPRIAQEAGDTDVMVVLLRFDNGAFGTVEVSRLCSFGYDQRVEVFGSKGQVSFGNAYPNDVMLEDKSSVRRAAMPYSFFMDRYERAYRNEVSVFVDCLLNNKPMPTSGRDGRAAMVIARAAKKSLDEGRPVKTSEIKA</sequence>
<dbReference type="Gene3D" id="3.30.360.10">
    <property type="entry name" value="Dihydrodipicolinate Reductase, domain 2"/>
    <property type="match status" value="1"/>
</dbReference>
<dbReference type="AlphaFoldDB" id="M1UUR9"/>
<dbReference type="SUPFAM" id="SSF55347">
    <property type="entry name" value="Glyceraldehyde-3-phosphate dehydrogenase-like, C-terminal domain"/>
    <property type="match status" value="1"/>
</dbReference>
<evidence type="ECO:0000313" key="5">
    <source>
        <dbReference type="EMBL" id="BAM81636.1"/>
    </source>
</evidence>
<dbReference type="STRING" id="280699.M1UUR9"/>
<organism evidence="5 6">
    <name type="scientific">Cyanidioschyzon merolae (strain NIES-3377 / 10D)</name>
    <name type="common">Unicellular red alga</name>
    <dbReference type="NCBI Taxonomy" id="280699"/>
    <lineage>
        <taxon>Eukaryota</taxon>
        <taxon>Rhodophyta</taxon>
        <taxon>Bangiophyceae</taxon>
        <taxon>Cyanidiales</taxon>
        <taxon>Cyanidiaceae</taxon>
        <taxon>Cyanidioschyzon</taxon>
    </lineage>
</organism>
<reference evidence="5 6" key="1">
    <citation type="journal article" date="2004" name="Nature">
        <title>Genome sequence of the ultrasmall unicellular red alga Cyanidioschyzon merolae 10D.</title>
        <authorList>
            <person name="Matsuzaki M."/>
            <person name="Misumi O."/>
            <person name="Shin-i T."/>
            <person name="Maruyama S."/>
            <person name="Takahara M."/>
            <person name="Miyagishima S."/>
            <person name="Mori T."/>
            <person name="Nishida K."/>
            <person name="Yagisawa F."/>
            <person name="Nishida K."/>
            <person name="Yoshida Y."/>
            <person name="Nishimura Y."/>
            <person name="Nakao S."/>
            <person name="Kobayashi T."/>
            <person name="Momoyama Y."/>
            <person name="Higashiyama T."/>
            <person name="Minoda A."/>
            <person name="Sano M."/>
            <person name="Nomoto H."/>
            <person name="Oishi K."/>
            <person name="Hayashi H."/>
            <person name="Ohta F."/>
            <person name="Nishizaka S."/>
            <person name="Haga S."/>
            <person name="Miura S."/>
            <person name="Morishita T."/>
            <person name="Kabeya Y."/>
            <person name="Terasawa K."/>
            <person name="Suzuki Y."/>
            <person name="Ishii Y."/>
            <person name="Asakawa S."/>
            <person name="Takano H."/>
            <person name="Ohta N."/>
            <person name="Kuroiwa H."/>
            <person name="Tanaka K."/>
            <person name="Shimizu N."/>
            <person name="Sugano S."/>
            <person name="Sato N."/>
            <person name="Nozaki H."/>
            <person name="Ogasawara N."/>
            <person name="Kohara Y."/>
            <person name="Kuroiwa T."/>
        </authorList>
    </citation>
    <scope>NUCLEOTIDE SEQUENCE [LARGE SCALE GENOMIC DNA]</scope>
    <source>
        <strain evidence="5 6">10D</strain>
    </source>
</reference>
<dbReference type="Pfam" id="PF01408">
    <property type="entry name" value="GFO_IDH_MocA"/>
    <property type="match status" value="1"/>
</dbReference>
<dbReference type="PANTHER" id="PTHR42840:SF3">
    <property type="entry name" value="BINDING ROSSMANN FOLD OXIDOREDUCTASE, PUTATIVE (AFU_ORTHOLOGUE AFUA_2G10240)-RELATED"/>
    <property type="match status" value="1"/>
</dbReference>
<dbReference type="Gene3D" id="3.40.50.720">
    <property type="entry name" value="NAD(P)-binding Rossmann-like Domain"/>
    <property type="match status" value="1"/>
</dbReference>
<evidence type="ECO:0000259" key="3">
    <source>
        <dbReference type="Pfam" id="PF01408"/>
    </source>
</evidence>
<protein>
    <submittedName>
        <fullName evidence="5">Probable myo-inositol dehydrogenase</fullName>
    </submittedName>
</protein>
<evidence type="ECO:0000313" key="6">
    <source>
        <dbReference type="Proteomes" id="UP000007014"/>
    </source>
</evidence>
<reference evidence="5 6" key="2">
    <citation type="journal article" date="2007" name="BMC Biol.">
        <title>A 100%-complete sequence reveals unusually simple genomic features in the hot-spring red alga Cyanidioschyzon merolae.</title>
        <authorList>
            <person name="Nozaki H."/>
            <person name="Takano H."/>
            <person name="Misumi O."/>
            <person name="Terasawa K."/>
            <person name="Matsuzaki M."/>
            <person name="Maruyama S."/>
            <person name="Nishida K."/>
            <person name="Yagisawa F."/>
            <person name="Yoshida Y."/>
            <person name="Fujiwara T."/>
            <person name="Takio S."/>
            <person name="Tamura K."/>
            <person name="Chung S.J."/>
            <person name="Nakamura S."/>
            <person name="Kuroiwa H."/>
            <person name="Tanaka K."/>
            <person name="Sato N."/>
            <person name="Kuroiwa T."/>
        </authorList>
    </citation>
    <scope>NUCLEOTIDE SEQUENCE [LARGE SCALE GENOMIC DNA]</scope>
    <source>
        <strain evidence="5 6">10D</strain>
    </source>
</reference>
<keyword evidence="2" id="KW-0560">Oxidoreductase</keyword>
<dbReference type="Gramene" id="CMO306CT">
    <property type="protein sequence ID" value="CMO306CT"/>
    <property type="gene ID" value="CMO306C"/>
</dbReference>
<dbReference type="KEGG" id="cme:CYME_CMO306C"/>
<evidence type="ECO:0000256" key="1">
    <source>
        <dbReference type="ARBA" id="ARBA00010928"/>
    </source>
</evidence>
<dbReference type="EMBL" id="AP006497">
    <property type="protein sequence ID" value="BAM81636.1"/>
    <property type="molecule type" value="Genomic_DNA"/>
</dbReference>
<dbReference type="GO" id="GO:0016491">
    <property type="term" value="F:oxidoreductase activity"/>
    <property type="evidence" value="ECO:0007669"/>
    <property type="project" value="UniProtKB-KW"/>
</dbReference>
<dbReference type="InterPro" id="IPR036291">
    <property type="entry name" value="NAD(P)-bd_dom_sf"/>
</dbReference>
<feature type="domain" description="Gfo/Idh/MocA-like oxidoreductase N-terminal" evidence="3">
    <location>
        <begin position="50"/>
        <end position="168"/>
    </location>
</feature>
<dbReference type="OrthoDB" id="64915at2759"/>
<dbReference type="Proteomes" id="UP000007014">
    <property type="component" value="Chromosome 15"/>
</dbReference>
<keyword evidence="6" id="KW-1185">Reference proteome</keyword>
<dbReference type="GO" id="GO:0000166">
    <property type="term" value="F:nucleotide binding"/>
    <property type="evidence" value="ECO:0007669"/>
    <property type="project" value="InterPro"/>
</dbReference>
<dbReference type="OMA" id="VNCKYGY"/>
<dbReference type="NCBIfam" id="TIGR04380">
    <property type="entry name" value="myo_inos_iolG"/>
    <property type="match status" value="1"/>
</dbReference>
<dbReference type="InterPro" id="IPR000683">
    <property type="entry name" value="Gfo/Idh/MocA-like_OxRdtase_N"/>
</dbReference>